<gene>
    <name evidence="3" type="ORF">K8V90_04075</name>
</gene>
<dbReference type="Proteomes" id="UP000776700">
    <property type="component" value="Unassembled WGS sequence"/>
</dbReference>
<evidence type="ECO:0000256" key="1">
    <source>
        <dbReference type="ARBA" id="ARBA00022801"/>
    </source>
</evidence>
<dbReference type="EMBL" id="DYUB01000134">
    <property type="protein sequence ID" value="HJG96264.1"/>
    <property type="molecule type" value="Genomic_DNA"/>
</dbReference>
<evidence type="ECO:0000313" key="3">
    <source>
        <dbReference type="EMBL" id="HJG96264.1"/>
    </source>
</evidence>
<protein>
    <submittedName>
        <fullName evidence="3">YqaJ viral recombinase family protein</fullName>
    </submittedName>
</protein>
<dbReference type="Pfam" id="PF09588">
    <property type="entry name" value="YqaJ"/>
    <property type="match status" value="1"/>
</dbReference>
<reference evidence="3" key="2">
    <citation type="submission" date="2021-09" db="EMBL/GenBank/DDBJ databases">
        <authorList>
            <person name="Gilroy R."/>
        </authorList>
    </citation>
    <scope>NUCLEOTIDE SEQUENCE</scope>
    <source>
        <strain evidence="3">1277</strain>
    </source>
</reference>
<dbReference type="InterPro" id="IPR019080">
    <property type="entry name" value="YqaJ_viral_recombinase"/>
</dbReference>
<evidence type="ECO:0000259" key="2">
    <source>
        <dbReference type="Pfam" id="PF09588"/>
    </source>
</evidence>
<dbReference type="GO" id="GO:0016787">
    <property type="term" value="F:hydrolase activity"/>
    <property type="evidence" value="ECO:0007669"/>
    <property type="project" value="UniProtKB-KW"/>
</dbReference>
<proteinExistence type="predicted"/>
<organism evidence="3 4">
    <name type="scientific">Romboutsia timonensis</name>
    <dbReference type="NCBI Taxonomy" id="1776391"/>
    <lineage>
        <taxon>Bacteria</taxon>
        <taxon>Bacillati</taxon>
        <taxon>Bacillota</taxon>
        <taxon>Clostridia</taxon>
        <taxon>Peptostreptococcales</taxon>
        <taxon>Peptostreptococcaceae</taxon>
        <taxon>Romboutsia</taxon>
    </lineage>
</organism>
<name>A0A921SZ38_9FIRM</name>
<feature type="domain" description="YqaJ viral recombinase" evidence="2">
    <location>
        <begin position="20"/>
        <end position="181"/>
    </location>
</feature>
<comment type="caution">
    <text evidence="3">The sequence shown here is derived from an EMBL/GenBank/DDBJ whole genome shotgun (WGS) entry which is preliminary data.</text>
</comment>
<dbReference type="InterPro" id="IPR011604">
    <property type="entry name" value="PDDEXK-like_dom_sf"/>
</dbReference>
<dbReference type="Gene3D" id="3.90.320.10">
    <property type="match status" value="1"/>
</dbReference>
<sequence length="339" mass="39574">MRKYLDANIIENTKDMPKNEWLIKRKCGIGGSDASSILGFNPYKSSMAVYIDKICYAHLLKDLKGEKVSQNSDCHIEKDLIDKFISQDNEISYKMELGNKLKSFVASEFMLKTGKKVRNINGILRNDKYPFAIANIDRAVVGEKAFLECKVTNSFNKKEWEKTIPIHYQIQMNHYMAVSGATHCYVAVLIGNEELVIHKLERDKEMIDEIMKLEEMFWNNCILGDKLPMPDGSNDYSKTLDILYKDSKEEELILFEAESILERYDEVVKLYKDFEKEKKAIEQYLKLQMQNYEIAYVGDRKITWKKQVRNTIDTTRLKKEHPEIANKFTKTTISRVLKI</sequence>
<keyword evidence="1" id="KW-0378">Hydrolase</keyword>
<dbReference type="AlphaFoldDB" id="A0A921SZ38"/>
<reference evidence="3" key="1">
    <citation type="journal article" date="2021" name="PeerJ">
        <title>Extensive microbial diversity within the chicken gut microbiome revealed by metagenomics and culture.</title>
        <authorList>
            <person name="Gilroy R."/>
            <person name="Ravi A."/>
            <person name="Getino M."/>
            <person name="Pursley I."/>
            <person name="Horton D.L."/>
            <person name="Alikhan N.F."/>
            <person name="Baker D."/>
            <person name="Gharbi K."/>
            <person name="Hall N."/>
            <person name="Watson M."/>
            <person name="Adriaenssens E.M."/>
            <person name="Foster-Nyarko E."/>
            <person name="Jarju S."/>
            <person name="Secka A."/>
            <person name="Antonio M."/>
            <person name="Oren A."/>
            <person name="Chaudhuri R.R."/>
            <person name="La Ragione R."/>
            <person name="Hildebrand F."/>
            <person name="Pallen M.J."/>
        </authorList>
    </citation>
    <scope>NUCLEOTIDE SEQUENCE</scope>
    <source>
        <strain evidence="3">1277</strain>
    </source>
</reference>
<dbReference type="InterPro" id="IPR017482">
    <property type="entry name" value="Lambda-type_endonuclease"/>
</dbReference>
<dbReference type="SUPFAM" id="SSF52980">
    <property type="entry name" value="Restriction endonuclease-like"/>
    <property type="match status" value="1"/>
</dbReference>
<evidence type="ECO:0000313" key="4">
    <source>
        <dbReference type="Proteomes" id="UP000776700"/>
    </source>
</evidence>
<dbReference type="InterPro" id="IPR011335">
    <property type="entry name" value="Restrct_endonuc-II-like"/>
</dbReference>
<dbReference type="NCBIfam" id="TIGR03033">
    <property type="entry name" value="phage_rel_nuc"/>
    <property type="match status" value="1"/>
</dbReference>
<accession>A0A921SZ38</accession>